<dbReference type="PANTHER" id="PTHR19303:SF74">
    <property type="entry name" value="POGO TRANSPOSABLE ELEMENT WITH KRAB DOMAIN"/>
    <property type="match status" value="1"/>
</dbReference>
<evidence type="ECO:0000256" key="1">
    <source>
        <dbReference type="SAM" id="MobiDB-lite"/>
    </source>
</evidence>
<dbReference type="Pfam" id="PF03184">
    <property type="entry name" value="DDE_1"/>
    <property type="match status" value="1"/>
</dbReference>
<comment type="caution">
    <text evidence="3">The sequence shown here is derived from an EMBL/GenBank/DDBJ whole genome shotgun (WGS) entry which is preliminary data.</text>
</comment>
<organism evidence="3 4">
    <name type="scientific">Parnassius mnemosyne</name>
    <name type="common">clouded apollo</name>
    <dbReference type="NCBI Taxonomy" id="213953"/>
    <lineage>
        <taxon>Eukaryota</taxon>
        <taxon>Metazoa</taxon>
        <taxon>Ecdysozoa</taxon>
        <taxon>Arthropoda</taxon>
        <taxon>Hexapoda</taxon>
        <taxon>Insecta</taxon>
        <taxon>Pterygota</taxon>
        <taxon>Neoptera</taxon>
        <taxon>Endopterygota</taxon>
        <taxon>Lepidoptera</taxon>
        <taxon>Glossata</taxon>
        <taxon>Ditrysia</taxon>
        <taxon>Papilionoidea</taxon>
        <taxon>Papilionidae</taxon>
        <taxon>Parnassiinae</taxon>
        <taxon>Parnassini</taxon>
        <taxon>Parnassius</taxon>
        <taxon>Driopa</taxon>
    </lineage>
</organism>
<accession>A0AAV1MA52</accession>
<sequence>MVHKYKRKTNQGSWDKDVMQMAVNLCHAGESVKGTAKKYGLAYATLYRHIKSGKVTPKLGRFRPVFSEYEEIELMTYLKEMDSVFFGLTRDEFKNLAYTYAKKNNLSYPKSWDKYEKAGDDWLQSFLSRHTDITLRTAEATSVARAKGFNRHEVRRFYENLESLIDKYNIDASRCYNMDETGISTTSNKPPRVLSIKGKKQVGIIASAERGQLTTVIGCCNAAGSFLPPFLIFARKKMQPRLLDGAPPGTQGTCTPSGWTSGEVFLDWMHFFVEHVRPSADKKVLLLLDNHESHKYYPALEYASKNSVIILSLAPHTTHKMQPMDVAVYGPLKTYFEREINTFQKAHPGRIVNQYDVARLLSPAFLKSAVAINAVHGFERPGIWPVNKYAFGDEDFEPADVIAGRSSMNVSTVGLDSIQIIDIPDSAASSTPSPSLSQEYNSTVDPHAEIVLPPGKATICELSKPQPQVSVAPIVVSQESIKTSENIIHSEVCSIITLEPETVSLKAYSTLEPDATNINVMHPLKSDAMLPGTSKNTRCDDPPNPEPGCSNFHYSPGVLRPIPNPEKPITTRKRKLQKSEILTSTPIKEEQKLKFEKNAVNNISKKLNVESKKVSIKTTKKPVKIINNQRKLRNLKILYVFFAVKYILKKIIVQLKIGFDVAPVSDGVTKNVPLSKALEIIHVIIASLNF</sequence>
<name>A0AAV1MA52_9NEOP</name>
<evidence type="ECO:0000313" key="3">
    <source>
        <dbReference type="EMBL" id="CAK1604618.1"/>
    </source>
</evidence>
<dbReference type="InterPro" id="IPR004875">
    <property type="entry name" value="DDE_SF_endonuclease_dom"/>
</dbReference>
<feature type="domain" description="DDE-1" evidence="2">
    <location>
        <begin position="214"/>
        <end position="350"/>
    </location>
</feature>
<evidence type="ECO:0000259" key="2">
    <source>
        <dbReference type="Pfam" id="PF03184"/>
    </source>
</evidence>
<keyword evidence="4" id="KW-1185">Reference proteome</keyword>
<dbReference type="Proteomes" id="UP001314205">
    <property type="component" value="Unassembled WGS sequence"/>
</dbReference>
<protein>
    <recommendedName>
        <fullName evidence="2">DDE-1 domain-containing protein</fullName>
    </recommendedName>
</protein>
<dbReference type="GO" id="GO:0005634">
    <property type="term" value="C:nucleus"/>
    <property type="evidence" value="ECO:0007669"/>
    <property type="project" value="TreeGrafter"/>
</dbReference>
<proteinExistence type="predicted"/>
<evidence type="ECO:0000313" key="4">
    <source>
        <dbReference type="Proteomes" id="UP001314205"/>
    </source>
</evidence>
<dbReference type="InterPro" id="IPR050863">
    <property type="entry name" value="CenT-Element_Derived"/>
</dbReference>
<reference evidence="3 4" key="1">
    <citation type="submission" date="2023-11" db="EMBL/GenBank/DDBJ databases">
        <authorList>
            <person name="Hedman E."/>
            <person name="Englund M."/>
            <person name="Stromberg M."/>
            <person name="Nyberg Akerstrom W."/>
            <person name="Nylinder S."/>
            <person name="Jareborg N."/>
            <person name="Kallberg Y."/>
            <person name="Kronander E."/>
        </authorList>
    </citation>
    <scope>NUCLEOTIDE SEQUENCE [LARGE SCALE GENOMIC DNA]</scope>
</reference>
<feature type="region of interest" description="Disordered" evidence="1">
    <location>
        <begin position="554"/>
        <end position="575"/>
    </location>
</feature>
<dbReference type="GO" id="GO:0003677">
    <property type="term" value="F:DNA binding"/>
    <property type="evidence" value="ECO:0007669"/>
    <property type="project" value="TreeGrafter"/>
</dbReference>
<dbReference type="AlphaFoldDB" id="A0AAV1MA52"/>
<dbReference type="PANTHER" id="PTHR19303">
    <property type="entry name" value="TRANSPOSON"/>
    <property type="match status" value="1"/>
</dbReference>
<gene>
    <name evidence="3" type="ORF">PARMNEM_LOCUS22812</name>
</gene>
<dbReference type="EMBL" id="CAVLGL010000159">
    <property type="protein sequence ID" value="CAK1604618.1"/>
    <property type="molecule type" value="Genomic_DNA"/>
</dbReference>